<sequence>MGDPKKPRTRLRPRQDALRDLYLHSGNQCAFPGCTGPILLADGTLNGEIAHIYGVREGAARGRHSLSNEELRDVSNLVFLCLKHHAVVDNKSNEAKYPVTRMQKMKAEHEAKFREAVAGLERAEDLSVEDRARLKKPVNLRALSGEDLDEEEFACVLEDASVFIKAIRDQPPAVRDVIAAIVDHGQSYRHGRVVVSAVKLEGVLNLDVNEIARRVNHLERAGLLDVNTDEGHTEFVLRDPTKNIDHFAELKRLGGERGGGRAIRDLDFTIFDE</sequence>
<protein>
    <recommendedName>
        <fullName evidence="3">HNH endonuclease</fullName>
    </recommendedName>
</protein>
<evidence type="ECO:0000313" key="1">
    <source>
        <dbReference type="EMBL" id="MFC0674549.1"/>
    </source>
</evidence>
<comment type="caution">
    <text evidence="1">The sequence shown here is derived from an EMBL/GenBank/DDBJ whole genome shotgun (WGS) entry which is preliminary data.</text>
</comment>
<keyword evidence="2" id="KW-1185">Reference proteome</keyword>
<accession>A0ABV6RC31</accession>
<proteinExistence type="predicted"/>
<dbReference type="EMBL" id="JBHLSV010000012">
    <property type="protein sequence ID" value="MFC0674549.1"/>
    <property type="molecule type" value="Genomic_DNA"/>
</dbReference>
<dbReference type="Proteomes" id="UP001589793">
    <property type="component" value="Unassembled WGS sequence"/>
</dbReference>
<name>A0ABV6RC31_9MICO</name>
<gene>
    <name evidence="1" type="ORF">ACFFF6_11340</name>
</gene>
<evidence type="ECO:0008006" key="3">
    <source>
        <dbReference type="Google" id="ProtNLM"/>
    </source>
</evidence>
<reference evidence="1 2" key="1">
    <citation type="submission" date="2024-09" db="EMBL/GenBank/DDBJ databases">
        <authorList>
            <person name="Sun Q."/>
            <person name="Mori K."/>
        </authorList>
    </citation>
    <scope>NUCLEOTIDE SEQUENCE [LARGE SCALE GENOMIC DNA]</scope>
    <source>
        <strain evidence="1 2">CICC 10874</strain>
    </source>
</reference>
<evidence type="ECO:0000313" key="2">
    <source>
        <dbReference type="Proteomes" id="UP001589793"/>
    </source>
</evidence>
<organism evidence="1 2">
    <name type="scientific">Brachybacterium hainanense</name>
    <dbReference type="NCBI Taxonomy" id="1541174"/>
    <lineage>
        <taxon>Bacteria</taxon>
        <taxon>Bacillati</taxon>
        <taxon>Actinomycetota</taxon>
        <taxon>Actinomycetes</taxon>
        <taxon>Micrococcales</taxon>
        <taxon>Dermabacteraceae</taxon>
        <taxon>Brachybacterium</taxon>
    </lineage>
</organism>
<dbReference type="RefSeq" id="WP_376980744.1">
    <property type="nucleotide sequence ID" value="NZ_JBHLSV010000012.1"/>
</dbReference>